<evidence type="ECO:0000313" key="3">
    <source>
        <dbReference type="EMBL" id="KAK1299929.1"/>
    </source>
</evidence>
<evidence type="ECO:0000259" key="2">
    <source>
        <dbReference type="PROSITE" id="PS50969"/>
    </source>
</evidence>
<dbReference type="InterPro" id="IPR004274">
    <property type="entry name" value="FCP1_dom"/>
</dbReference>
<comment type="subcellular location">
    <subcellularLocation>
        <location evidence="1">Mitochondrion inner membrane</location>
        <topology evidence="1">Single-pass membrane protein</topology>
    </subcellularLocation>
</comment>
<comment type="caution">
    <text evidence="3">The sequence shown here is derived from an EMBL/GenBank/DDBJ whole genome shotgun (WGS) entry which is preliminary data.</text>
</comment>
<organism evidence="3 4">
    <name type="scientific">Acorus calamus</name>
    <name type="common">Sweet flag</name>
    <dbReference type="NCBI Taxonomy" id="4465"/>
    <lineage>
        <taxon>Eukaryota</taxon>
        <taxon>Viridiplantae</taxon>
        <taxon>Streptophyta</taxon>
        <taxon>Embryophyta</taxon>
        <taxon>Tracheophyta</taxon>
        <taxon>Spermatophyta</taxon>
        <taxon>Magnoliopsida</taxon>
        <taxon>Liliopsida</taxon>
        <taxon>Acoraceae</taxon>
        <taxon>Acorus</taxon>
    </lineage>
</organism>
<evidence type="ECO:0000313" key="4">
    <source>
        <dbReference type="Proteomes" id="UP001180020"/>
    </source>
</evidence>
<dbReference type="PROSITE" id="PS50969">
    <property type="entry name" value="FCP1"/>
    <property type="match status" value="1"/>
</dbReference>
<dbReference type="PANTHER" id="PTHR12210">
    <property type="entry name" value="DULLARD PROTEIN PHOSPHATASE"/>
    <property type="match status" value="1"/>
</dbReference>
<comment type="subunit">
    <text evidence="1">Component of the TIM23 complex.</text>
</comment>
<keyword evidence="1" id="KW-0811">Translocation</keyword>
<gene>
    <name evidence="3" type="ORF">QJS10_CPB13g01704</name>
</gene>
<protein>
    <recommendedName>
        <fullName evidence="1">Mitochondrial import inner membrane translocase subunit TIM50</fullName>
    </recommendedName>
</protein>
<evidence type="ECO:0000256" key="1">
    <source>
        <dbReference type="RuleBase" id="RU365079"/>
    </source>
</evidence>
<dbReference type="Proteomes" id="UP001180020">
    <property type="component" value="Unassembled WGS sequence"/>
</dbReference>
<name>A0AAV9DFZ3_ACOCL</name>
<reference evidence="3" key="2">
    <citation type="submission" date="2023-06" db="EMBL/GenBank/DDBJ databases">
        <authorList>
            <person name="Ma L."/>
            <person name="Liu K.-W."/>
            <person name="Li Z."/>
            <person name="Hsiao Y.-Y."/>
            <person name="Qi Y."/>
            <person name="Fu T."/>
            <person name="Tang G."/>
            <person name="Zhang D."/>
            <person name="Sun W.-H."/>
            <person name="Liu D.-K."/>
            <person name="Li Y."/>
            <person name="Chen G.-Z."/>
            <person name="Liu X.-D."/>
            <person name="Liao X.-Y."/>
            <person name="Jiang Y.-T."/>
            <person name="Yu X."/>
            <person name="Hao Y."/>
            <person name="Huang J."/>
            <person name="Zhao X.-W."/>
            <person name="Ke S."/>
            <person name="Chen Y.-Y."/>
            <person name="Wu W.-L."/>
            <person name="Hsu J.-L."/>
            <person name="Lin Y.-F."/>
            <person name="Huang M.-D."/>
            <person name="Li C.-Y."/>
            <person name="Huang L."/>
            <person name="Wang Z.-W."/>
            <person name="Zhao X."/>
            <person name="Zhong W.-Y."/>
            <person name="Peng D.-H."/>
            <person name="Ahmad S."/>
            <person name="Lan S."/>
            <person name="Zhang J.-S."/>
            <person name="Tsai W.-C."/>
            <person name="Van De Peer Y."/>
            <person name="Liu Z.-J."/>
        </authorList>
    </citation>
    <scope>NUCLEOTIDE SEQUENCE</scope>
    <source>
        <strain evidence="3">CP</strain>
        <tissue evidence="3">Leaves</tissue>
    </source>
</reference>
<dbReference type="Pfam" id="PF03031">
    <property type="entry name" value="NIF"/>
    <property type="match status" value="1"/>
</dbReference>
<dbReference type="GO" id="GO:0015031">
    <property type="term" value="P:protein transport"/>
    <property type="evidence" value="ECO:0007669"/>
    <property type="project" value="UniProtKB-KW"/>
</dbReference>
<dbReference type="AlphaFoldDB" id="A0AAV9DFZ3"/>
<proteinExistence type="inferred from homology"/>
<keyword evidence="1" id="KW-0653">Protein transport</keyword>
<dbReference type="Gene3D" id="3.40.50.1000">
    <property type="entry name" value="HAD superfamily/HAD-like"/>
    <property type="match status" value="1"/>
</dbReference>
<comment type="similarity">
    <text evidence="1">Belongs to the TIM50 family.</text>
</comment>
<comment type="function">
    <text evidence="1">Essential component of the TIM23 complex, a complex that mediates the translocation of transit peptide-containing proteins across the mitochondrial inner membrane.</text>
</comment>
<dbReference type="GO" id="GO:0005744">
    <property type="term" value="C:TIM23 mitochondrial import inner membrane translocase complex"/>
    <property type="evidence" value="ECO:0007669"/>
    <property type="project" value="UniProtKB-UniRule"/>
</dbReference>
<dbReference type="InterPro" id="IPR023214">
    <property type="entry name" value="HAD_sf"/>
</dbReference>
<reference evidence="3" key="1">
    <citation type="journal article" date="2023" name="Nat. Commun.">
        <title>Diploid and tetraploid genomes of Acorus and the evolution of monocots.</title>
        <authorList>
            <person name="Ma L."/>
            <person name="Liu K.W."/>
            <person name="Li Z."/>
            <person name="Hsiao Y.Y."/>
            <person name="Qi Y."/>
            <person name="Fu T."/>
            <person name="Tang G.D."/>
            <person name="Zhang D."/>
            <person name="Sun W.H."/>
            <person name="Liu D.K."/>
            <person name="Li Y."/>
            <person name="Chen G.Z."/>
            <person name="Liu X.D."/>
            <person name="Liao X.Y."/>
            <person name="Jiang Y.T."/>
            <person name="Yu X."/>
            <person name="Hao Y."/>
            <person name="Huang J."/>
            <person name="Zhao X.W."/>
            <person name="Ke S."/>
            <person name="Chen Y.Y."/>
            <person name="Wu W.L."/>
            <person name="Hsu J.L."/>
            <person name="Lin Y.F."/>
            <person name="Huang M.D."/>
            <person name="Li C.Y."/>
            <person name="Huang L."/>
            <person name="Wang Z.W."/>
            <person name="Zhao X."/>
            <person name="Zhong W.Y."/>
            <person name="Peng D.H."/>
            <person name="Ahmad S."/>
            <person name="Lan S."/>
            <person name="Zhang J.S."/>
            <person name="Tsai W.C."/>
            <person name="Van de Peer Y."/>
            <person name="Liu Z.J."/>
        </authorList>
    </citation>
    <scope>NUCLEOTIDE SEQUENCE</scope>
    <source>
        <tissue evidence="3">Leaves</tissue>
    </source>
</reference>
<dbReference type="InterPro" id="IPR036412">
    <property type="entry name" value="HAD-like_sf"/>
</dbReference>
<sequence>MVSSQMAVVPGKNRENEDDIERLPLVLERLKITDSKKLLVLDLNGLLVHTFTRSKKVQIPNARSPDGTIGRKLVFKRPFCDEFLRFCFQRFDVGIWSSAQKRNVEGAVTCALGELRCRLCLSGFLQDQSDCTNTGMRTIEDRHKPLFLKELKKIWDNQSCDLPWPKGRYSSSNTLLIDDSPYKSLLNPPNSVIFPSPYTVEHVDDDGLGLEGELRVFLDGLAEAEDVPTYVASHPFGQPAITDADPNCDFYSEIIHAFSNDQ</sequence>
<dbReference type="EMBL" id="JAUJYO010000013">
    <property type="protein sequence ID" value="KAK1299929.1"/>
    <property type="molecule type" value="Genomic_DNA"/>
</dbReference>
<keyword evidence="4" id="KW-1185">Reference proteome</keyword>
<keyword evidence="1" id="KW-0809">Transit peptide</keyword>
<feature type="domain" description="FCP1 homology" evidence="2">
    <location>
        <begin position="32"/>
        <end position="221"/>
    </location>
</feature>
<keyword evidence="1" id="KW-0496">Mitochondrion</keyword>
<keyword evidence="1" id="KW-0813">Transport</keyword>
<accession>A0AAV9DFZ3</accession>
<dbReference type="SUPFAM" id="SSF56784">
    <property type="entry name" value="HAD-like"/>
    <property type="match status" value="1"/>
</dbReference>
<dbReference type="SMART" id="SM00577">
    <property type="entry name" value="CPDc"/>
    <property type="match status" value="1"/>
</dbReference>
<dbReference type="InterPro" id="IPR050365">
    <property type="entry name" value="TIM50"/>
</dbReference>